<proteinExistence type="predicted"/>
<dbReference type="RefSeq" id="WP_227198183.1">
    <property type="nucleotide sequence ID" value="NZ_JAKNGJ010000045.1"/>
</dbReference>
<protein>
    <recommendedName>
        <fullName evidence="3">Prophage tail endopeptidase domain-containing protein</fullName>
    </recommendedName>
</protein>
<accession>A0AAW5BI87</accession>
<dbReference type="EMBL" id="JAKNGO010000044">
    <property type="protein sequence ID" value="MCG4690243.1"/>
    <property type="molecule type" value="Genomic_DNA"/>
</dbReference>
<gene>
    <name evidence="1" type="ORF">L0N01_16720</name>
</gene>
<comment type="caution">
    <text evidence="1">The sequence shown here is derived from an EMBL/GenBank/DDBJ whole genome shotgun (WGS) entry which is preliminary data.</text>
</comment>
<evidence type="ECO:0000313" key="1">
    <source>
        <dbReference type="EMBL" id="MCG4690243.1"/>
    </source>
</evidence>
<dbReference type="Proteomes" id="UP001200843">
    <property type="component" value="Unassembled WGS sequence"/>
</dbReference>
<evidence type="ECO:0000313" key="2">
    <source>
        <dbReference type="Proteomes" id="UP001200843"/>
    </source>
</evidence>
<reference evidence="1" key="1">
    <citation type="submission" date="2022-01" db="EMBL/GenBank/DDBJ databases">
        <title>Collection of gut derived symbiotic bacterial strains cultured from healthy donors.</title>
        <authorList>
            <person name="Lin H."/>
            <person name="Kohout C."/>
            <person name="Waligurski E."/>
            <person name="Pamer E.G."/>
        </authorList>
    </citation>
    <scope>NUCLEOTIDE SEQUENCE</scope>
    <source>
        <strain evidence="1">DFI.6.72</strain>
    </source>
</reference>
<sequence length="1328" mass="148068">MLLTVYDSNRQAKAVLSPDDSSTQVKAIQSDNVLTLSFTLYEYVALEVNDYVDFEGERYWLQERYLPDERSTQEWKYDVKFYGIESLMKRFLVLNVVDGDPEPVFTLTAPPREHVALIVKSINDGMGGVTDWKVGRVEGTENVVIDYEGKYCPDALKELAGKVPGAEWWVEGQTVNLCRCEHGEEVTLSYGKGLTELSRDKADGAKFYTRLFPIGSSRNIDPEKYGHSRLQLPDGAKYVDVNVEKYGIHHHYEADAFADIYPRRVGTVTSVRSAQVTDEDGNPFVIWYFRDDTLNFDPNAYELAGKVKRVSFQEGSELAGLGEEEDGTYYFEVNFDSDTREFEIITIWPYDDDTQLPGDRLVPKAGDRYILWNIRMPDEYYALAEEEYLTAVNRYNVENAVDVSVYKGPTDHVYVERNGIDLYPGRRVRLESTEYFPETGYRLSRITKITRKVALPSQVDLEIGDALSTGVMESLKGSIEEVRNYTKTAGANLPDIIRSWDNTLPTDNNLFSARRSQAEFISKKKADRAKKKITFEEGVGIGPEENGHIDGKGNAELLTLVVRELLRSPKFVDGLLGEGWRLWMEDALSHLTIDKLTVRQVMVVLELLIEKVRSVGGQLCVSAANGKIKTAVPEDGFYKITFEQANTFRAHDLMRCATFTGGNLKGYWVEVAGVEGDSILVGVDEFGTSLPAPGDECVLMGNTETPLRQNLILISATEDGQPRMDVMDGVKAKNFTGCLRARLGNLDGISDDWFPADNQPHGNGLYSDNAYLRGTFLLVTGEDIKTKFEIVEGRITSVVTALRQDFATDRGYLNNPAFDDGLMKWNTENETVFFLVGNRWVWANGNVLTKKGDGASVTEDDGRKVVRIRGKYILQKRENLKSIPSMPENGSGEKEAVPVYLTFFYRCAVGGTLRVEFVGVDKTGFANFNSMEVEEELPATDGYVQYTCSGLWNGTGDFKLSFTGDIYLYMLILSTDRVESLAHRYKTLFEQSERLVKISAAVFDRDENFLQETGLVVKPEGAGIYAQDADGKLALIGVSVDETDADGNRVSVVKLTGDHIKLEGLVTANENFKILEDGSIEAKNGKFTGEIDADKGKIGGFSISYGRLGIDKDGGGSGMFLYNSMIGFKGDNMQALIGCHNELGIDILGRFVNTQSDYLPNYGLIFSVQNSLSNRNYAFIGTGDGILKGVVEGFRLNWIEFSQAKEAKYINLNRGKYVEVCGNYGDCVLILPKLSELRTSLGLDTTSTEDIAVRLTVVKRSGSDVRLYGRTGDFTVNGSSVDNAQHPYFRDNNFGNTGYWNMGNGDVVEVLLTYSAAEYNAYTVSIHR</sequence>
<evidence type="ECO:0008006" key="3">
    <source>
        <dbReference type="Google" id="ProtNLM"/>
    </source>
</evidence>
<name>A0AAW5BI87_PHOVU</name>
<organism evidence="1 2">
    <name type="scientific">Phocaeicola vulgatus</name>
    <name type="common">Bacteroides vulgatus</name>
    <dbReference type="NCBI Taxonomy" id="821"/>
    <lineage>
        <taxon>Bacteria</taxon>
        <taxon>Pseudomonadati</taxon>
        <taxon>Bacteroidota</taxon>
        <taxon>Bacteroidia</taxon>
        <taxon>Bacteroidales</taxon>
        <taxon>Bacteroidaceae</taxon>
        <taxon>Phocaeicola</taxon>
    </lineage>
</organism>